<evidence type="ECO:0000256" key="1">
    <source>
        <dbReference type="SAM" id="Phobius"/>
    </source>
</evidence>
<dbReference type="EMBL" id="UOFI01000185">
    <property type="protein sequence ID" value="VAW69974.1"/>
    <property type="molecule type" value="Genomic_DNA"/>
</dbReference>
<dbReference type="AlphaFoldDB" id="A0A3B0YM20"/>
<keyword evidence="1" id="KW-0472">Membrane</keyword>
<gene>
    <name evidence="2" type="ORF">MNBD_GAMMA09-1701</name>
</gene>
<organism evidence="2">
    <name type="scientific">hydrothermal vent metagenome</name>
    <dbReference type="NCBI Taxonomy" id="652676"/>
    <lineage>
        <taxon>unclassified sequences</taxon>
        <taxon>metagenomes</taxon>
        <taxon>ecological metagenomes</taxon>
    </lineage>
</organism>
<keyword evidence="1" id="KW-0812">Transmembrane</keyword>
<name>A0A3B0YM20_9ZZZZ</name>
<feature type="transmembrane region" description="Helical" evidence="1">
    <location>
        <begin position="20"/>
        <end position="37"/>
    </location>
</feature>
<protein>
    <submittedName>
        <fullName evidence="2">Uncharacterized protein</fullName>
    </submittedName>
</protein>
<keyword evidence="1" id="KW-1133">Transmembrane helix</keyword>
<accession>A0A3B0YM20</accession>
<proteinExistence type="predicted"/>
<sequence length="142" mass="16420">MSKTRFIEKCLFCVRSVKNIFGYVFFWLCFSPVIYAGKAQVEQVVADCNEERICNFDVSIRHADEGWTHFANGWEILTPQGELLGRRVLAHPHVKEQPFTRSLRNIKIPAAVDSVVILAYDSVHGKSDRKYVLKLKFKPKYL</sequence>
<evidence type="ECO:0000313" key="2">
    <source>
        <dbReference type="EMBL" id="VAW69974.1"/>
    </source>
</evidence>
<reference evidence="2" key="1">
    <citation type="submission" date="2018-06" db="EMBL/GenBank/DDBJ databases">
        <authorList>
            <person name="Zhirakovskaya E."/>
        </authorList>
    </citation>
    <scope>NUCLEOTIDE SEQUENCE</scope>
</reference>